<evidence type="ECO:0000256" key="4">
    <source>
        <dbReference type="SAM" id="SignalP"/>
    </source>
</evidence>
<evidence type="ECO:0000313" key="6">
    <source>
        <dbReference type="EMBL" id="GAA4617484.1"/>
    </source>
</evidence>
<keyword evidence="7" id="KW-1185">Reference proteome</keyword>
<dbReference type="PRINTS" id="PR00722">
    <property type="entry name" value="CHYMOTRYPSIN"/>
</dbReference>
<evidence type="ECO:0000259" key="5">
    <source>
        <dbReference type="PROSITE" id="PS50240"/>
    </source>
</evidence>
<dbReference type="Proteomes" id="UP001500212">
    <property type="component" value="Unassembled WGS sequence"/>
</dbReference>
<dbReference type="RefSeq" id="WP_345365724.1">
    <property type="nucleotide sequence ID" value="NZ_BAABHJ010000040.1"/>
</dbReference>
<evidence type="ECO:0000313" key="7">
    <source>
        <dbReference type="Proteomes" id="UP001500212"/>
    </source>
</evidence>
<dbReference type="EMBL" id="BAABHJ010000040">
    <property type="protein sequence ID" value="GAA4617484.1"/>
    <property type="molecule type" value="Genomic_DNA"/>
</dbReference>
<dbReference type="PROSITE" id="PS50240">
    <property type="entry name" value="TRYPSIN_DOM"/>
    <property type="match status" value="1"/>
</dbReference>
<dbReference type="PROSITE" id="PS00135">
    <property type="entry name" value="TRYPSIN_SER"/>
    <property type="match status" value="1"/>
</dbReference>
<dbReference type="InterPro" id="IPR043504">
    <property type="entry name" value="Peptidase_S1_PA_chymotrypsin"/>
</dbReference>
<evidence type="ECO:0000256" key="3">
    <source>
        <dbReference type="RuleBase" id="RU363034"/>
    </source>
</evidence>
<dbReference type="InterPro" id="IPR001314">
    <property type="entry name" value="Peptidase_S1A"/>
</dbReference>
<dbReference type="Gene3D" id="2.40.10.10">
    <property type="entry name" value="Trypsin-like serine proteases"/>
    <property type="match status" value="1"/>
</dbReference>
<feature type="chain" id="PRO_5047437046" evidence="4">
    <location>
        <begin position="40"/>
        <end position="297"/>
    </location>
</feature>
<comment type="similarity">
    <text evidence="1">Belongs to the peptidase S1 family.</text>
</comment>
<evidence type="ECO:0000256" key="1">
    <source>
        <dbReference type="ARBA" id="ARBA00007664"/>
    </source>
</evidence>
<dbReference type="PANTHER" id="PTHR24276">
    <property type="entry name" value="POLYSERASE-RELATED"/>
    <property type="match status" value="1"/>
</dbReference>
<dbReference type="InterPro" id="IPR001254">
    <property type="entry name" value="Trypsin_dom"/>
</dbReference>
<dbReference type="CDD" id="cd00190">
    <property type="entry name" value="Tryp_SPc"/>
    <property type="match status" value="1"/>
</dbReference>
<dbReference type="PROSITE" id="PS00134">
    <property type="entry name" value="TRYPSIN_HIS"/>
    <property type="match status" value="1"/>
</dbReference>
<evidence type="ECO:0000256" key="2">
    <source>
        <dbReference type="ARBA" id="ARBA00023157"/>
    </source>
</evidence>
<reference evidence="7" key="1">
    <citation type="journal article" date="2019" name="Int. J. Syst. Evol. Microbiol.">
        <title>The Global Catalogue of Microorganisms (GCM) 10K type strain sequencing project: providing services to taxonomists for standard genome sequencing and annotation.</title>
        <authorList>
            <consortium name="The Broad Institute Genomics Platform"/>
            <consortium name="The Broad Institute Genome Sequencing Center for Infectious Disease"/>
            <person name="Wu L."/>
            <person name="Ma J."/>
        </authorList>
    </citation>
    <scope>NUCLEOTIDE SEQUENCE [LARGE SCALE GENOMIC DNA]</scope>
    <source>
        <strain evidence="7">JCM 17938</strain>
    </source>
</reference>
<keyword evidence="4" id="KW-0732">Signal</keyword>
<organism evidence="6 7">
    <name type="scientific">Actinoallomurus liliacearum</name>
    <dbReference type="NCBI Taxonomy" id="1080073"/>
    <lineage>
        <taxon>Bacteria</taxon>
        <taxon>Bacillati</taxon>
        <taxon>Actinomycetota</taxon>
        <taxon>Actinomycetes</taxon>
        <taxon>Streptosporangiales</taxon>
        <taxon>Thermomonosporaceae</taxon>
        <taxon>Actinoallomurus</taxon>
    </lineage>
</organism>
<dbReference type="InterPro" id="IPR050430">
    <property type="entry name" value="Peptidase_S1"/>
</dbReference>
<dbReference type="PROSITE" id="PS51318">
    <property type="entry name" value="TAT"/>
    <property type="match status" value="1"/>
</dbReference>
<dbReference type="PANTHER" id="PTHR24276:SF96">
    <property type="entry name" value="PEPTIDASE S1 DOMAIN-CONTAINING PROTEIN"/>
    <property type="match status" value="1"/>
</dbReference>
<proteinExistence type="inferred from homology"/>
<keyword evidence="3" id="KW-0378">Hydrolase</keyword>
<keyword evidence="3" id="KW-0720">Serine protease</keyword>
<accession>A0ABP8TXB5</accession>
<feature type="signal peptide" evidence="4">
    <location>
        <begin position="1"/>
        <end position="39"/>
    </location>
</feature>
<dbReference type="InterPro" id="IPR018114">
    <property type="entry name" value="TRYPSIN_HIS"/>
</dbReference>
<gene>
    <name evidence="6" type="ORF">GCM10023195_78070</name>
</gene>
<comment type="caution">
    <text evidence="6">The sequence shown here is derived from an EMBL/GenBank/DDBJ whole genome shotgun (WGS) entry which is preliminary data.</text>
</comment>
<dbReference type="SUPFAM" id="SSF50494">
    <property type="entry name" value="Trypsin-like serine proteases"/>
    <property type="match status" value="1"/>
</dbReference>
<keyword evidence="2" id="KW-1015">Disulfide bond</keyword>
<dbReference type="InterPro" id="IPR033116">
    <property type="entry name" value="TRYPSIN_SER"/>
</dbReference>
<dbReference type="Pfam" id="PF00089">
    <property type="entry name" value="Trypsin"/>
    <property type="match status" value="1"/>
</dbReference>
<dbReference type="SMART" id="SM00020">
    <property type="entry name" value="Tryp_SPc"/>
    <property type="match status" value="1"/>
</dbReference>
<protein>
    <submittedName>
        <fullName evidence="6">Trypsin-like serine protease</fullName>
    </submittedName>
</protein>
<sequence length="297" mass="31249">MTSTLATPSTDRRRTFARVLATAAVVAGALATTGAAATADTTGDPSPKIVGGGTATQNYPFMISLQYTRNGVPNSHRCGGALIRKDWVVTAGHCVTTIGSDSSTSVPWDPSLLHVRVGSNDRTTGGTVSDIDKIVVHPDFINYPDKSLGKDIALVHLTTPQPEKTVPLDWKLPDPGIKVREIGWGYTSNEASDPSQLPTQLQQLDTTVLPLSTPKCHVDENGSDAWGAYPGDVCTDNPEGVRGPCGGDSGSPLLMLVDGRWRLEGVDSRGVSDICGGGPDAYTGVGAYYNWINSVIS</sequence>
<name>A0ABP8TXB5_9ACTN</name>
<dbReference type="InterPro" id="IPR009003">
    <property type="entry name" value="Peptidase_S1_PA"/>
</dbReference>
<keyword evidence="3" id="KW-0645">Protease</keyword>
<feature type="domain" description="Peptidase S1" evidence="5">
    <location>
        <begin position="49"/>
        <end position="297"/>
    </location>
</feature>
<dbReference type="InterPro" id="IPR006311">
    <property type="entry name" value="TAT_signal"/>
</dbReference>